<dbReference type="PANTHER" id="PTHR43649">
    <property type="entry name" value="ARABINOSE-BINDING PROTEIN-RELATED"/>
    <property type="match status" value="1"/>
</dbReference>
<gene>
    <name evidence="4" type="ORF">DPQ25_12225</name>
</gene>
<evidence type="ECO:0008006" key="6">
    <source>
        <dbReference type="Google" id="ProtNLM"/>
    </source>
</evidence>
<dbReference type="Proteomes" id="UP000249377">
    <property type="component" value="Unassembled WGS sequence"/>
</dbReference>
<evidence type="ECO:0000313" key="4">
    <source>
        <dbReference type="EMBL" id="RAQ22552.1"/>
    </source>
</evidence>
<dbReference type="SUPFAM" id="SSF53850">
    <property type="entry name" value="Periplasmic binding protein-like II"/>
    <property type="match status" value="1"/>
</dbReference>
<organism evidence="4 5">
    <name type="scientific">Hydrogeniiclostridium mannosilyticum</name>
    <dbReference type="NCBI Taxonomy" id="2764322"/>
    <lineage>
        <taxon>Bacteria</taxon>
        <taxon>Bacillati</taxon>
        <taxon>Bacillota</taxon>
        <taxon>Clostridia</taxon>
        <taxon>Eubacteriales</taxon>
        <taxon>Acutalibacteraceae</taxon>
        <taxon>Hydrogeniiclostridium</taxon>
    </lineage>
</organism>
<keyword evidence="1 3" id="KW-0732">Signal</keyword>
<dbReference type="Gene3D" id="3.40.190.10">
    <property type="entry name" value="Periplasmic binding protein-like II"/>
    <property type="match status" value="2"/>
</dbReference>
<dbReference type="AlphaFoldDB" id="A0A328UF57"/>
<evidence type="ECO:0000256" key="3">
    <source>
        <dbReference type="SAM" id="SignalP"/>
    </source>
</evidence>
<dbReference type="RefSeq" id="WP_112333462.1">
    <property type="nucleotide sequence ID" value="NZ_JBKYJQ010000003.1"/>
</dbReference>
<keyword evidence="5" id="KW-1185">Reference proteome</keyword>
<name>A0A328UF57_9FIRM</name>
<evidence type="ECO:0000256" key="2">
    <source>
        <dbReference type="SAM" id="MobiDB-lite"/>
    </source>
</evidence>
<feature type="chain" id="PRO_5016390285" description="ABC transporter substrate-binding protein" evidence="3">
    <location>
        <begin position="22"/>
        <end position="586"/>
    </location>
</feature>
<reference evidence="4 5" key="1">
    <citation type="submission" date="2018-06" db="EMBL/GenBank/DDBJ databases">
        <title>Noncontiguous genome sequence of Ruminococcaceae bacterium ASD2818.</title>
        <authorList>
            <person name="Chaplin A.V."/>
            <person name="Sokolova S.R."/>
            <person name="Kochetkova T.O."/>
            <person name="Goltsov A.Y."/>
            <person name="Trofimov D.Y."/>
            <person name="Efimov B.A."/>
        </authorList>
    </citation>
    <scope>NUCLEOTIDE SEQUENCE [LARGE SCALE GENOMIC DNA]</scope>
    <source>
        <strain evidence="4 5">ASD2818</strain>
    </source>
</reference>
<accession>A0A328UF57</accession>
<dbReference type="InterPro" id="IPR050490">
    <property type="entry name" value="Bact_solute-bd_prot1"/>
</dbReference>
<dbReference type="PANTHER" id="PTHR43649:SF33">
    <property type="entry name" value="POLYGALACTURONAN_RHAMNOGALACTURONAN-BINDING PROTEIN YTCQ"/>
    <property type="match status" value="1"/>
</dbReference>
<protein>
    <recommendedName>
        <fullName evidence="6">ABC transporter substrate-binding protein</fullName>
    </recommendedName>
</protein>
<dbReference type="EMBL" id="QLYR01000011">
    <property type="protein sequence ID" value="RAQ22552.1"/>
    <property type="molecule type" value="Genomic_DNA"/>
</dbReference>
<dbReference type="PROSITE" id="PS51257">
    <property type="entry name" value="PROKAR_LIPOPROTEIN"/>
    <property type="match status" value="1"/>
</dbReference>
<feature type="region of interest" description="Disordered" evidence="2">
    <location>
        <begin position="29"/>
        <end position="49"/>
    </location>
</feature>
<proteinExistence type="predicted"/>
<sequence>MTKRALALMLALSMSVGIVLSGCTDSGSTSSAGGDTASGGGGSSGATDVGSFDDIEFPDSLPTTIVMGDGFDYSYDDMTEKYSIEIMSTSYGKSPLPVEEDPVNQWLSDKFNLDITLTAPAADDYQTLVSTRFSANEYPDILQLPSREYGFTLSDQGLLVDAKNIYPYLPLSNNYTTKNMIKWSTNTSNGEIPFITKYAIQDGVWGWVIRQDWLDALDMEIPTTKEELLEYAKAVTFNDPDGNGKDDTYFMTGGGQGKGWGNLDGFATMFGNPAIYVENGELQHPYFNDVSKNRLSFFKELIDAKVMAPDWFTKNWDQACADMANYQVGMAWFPAGTFEAQIVTNFSTVRETDRFVWTYLEDSPTEEGKYPANGNPGYMWAFLKEKFDGQDGKLKRVAHMIDTMTMGGENYFQTIQQSIPEVYEAAGIEVSGSERPHGYTDDNKSFYIQDAMQAGFLTQDEFDKYEPSGIWQMWGLCTSYQIDYEDPDADEFTKAYVESGNNGRAAIAANEKWPNDGLLVTLTGEAAEFQTSNADWVMSQEYAFATGEKSFDDWDSFTKEWLDKGGKLVIQQAAEQLGVEVPDYAK</sequence>
<evidence type="ECO:0000313" key="5">
    <source>
        <dbReference type="Proteomes" id="UP000249377"/>
    </source>
</evidence>
<evidence type="ECO:0000256" key="1">
    <source>
        <dbReference type="ARBA" id="ARBA00022729"/>
    </source>
</evidence>
<feature type="signal peptide" evidence="3">
    <location>
        <begin position="1"/>
        <end position="21"/>
    </location>
</feature>
<comment type="caution">
    <text evidence="4">The sequence shown here is derived from an EMBL/GenBank/DDBJ whole genome shotgun (WGS) entry which is preliminary data.</text>
</comment>